<name>A0A448XKD7_9PLAT</name>
<dbReference type="Proteomes" id="UP000784294">
    <property type="component" value="Unassembled WGS sequence"/>
</dbReference>
<evidence type="ECO:0000313" key="2">
    <source>
        <dbReference type="EMBL" id="VEL38773.1"/>
    </source>
</evidence>
<organism evidence="2 3">
    <name type="scientific">Protopolystoma xenopodis</name>
    <dbReference type="NCBI Taxonomy" id="117903"/>
    <lineage>
        <taxon>Eukaryota</taxon>
        <taxon>Metazoa</taxon>
        <taxon>Spiralia</taxon>
        <taxon>Lophotrochozoa</taxon>
        <taxon>Platyhelminthes</taxon>
        <taxon>Monogenea</taxon>
        <taxon>Polyopisthocotylea</taxon>
        <taxon>Polystomatidea</taxon>
        <taxon>Polystomatidae</taxon>
        <taxon>Protopolystoma</taxon>
    </lineage>
</organism>
<reference evidence="2" key="1">
    <citation type="submission" date="2018-11" db="EMBL/GenBank/DDBJ databases">
        <authorList>
            <consortium name="Pathogen Informatics"/>
        </authorList>
    </citation>
    <scope>NUCLEOTIDE SEQUENCE</scope>
</reference>
<dbReference type="AlphaFoldDB" id="A0A448XKD7"/>
<evidence type="ECO:0000313" key="3">
    <source>
        <dbReference type="Proteomes" id="UP000784294"/>
    </source>
</evidence>
<proteinExistence type="predicted"/>
<dbReference type="EMBL" id="CAAALY010258946">
    <property type="protein sequence ID" value="VEL38773.1"/>
    <property type="molecule type" value="Genomic_DNA"/>
</dbReference>
<accession>A0A448XKD7</accession>
<gene>
    <name evidence="2" type="ORF">PXEA_LOCUS32213</name>
</gene>
<comment type="caution">
    <text evidence="2">The sequence shown here is derived from an EMBL/GenBank/DDBJ whole genome shotgun (WGS) entry which is preliminary data.</text>
</comment>
<evidence type="ECO:0000256" key="1">
    <source>
        <dbReference type="SAM" id="MobiDB-lite"/>
    </source>
</evidence>
<feature type="region of interest" description="Disordered" evidence="1">
    <location>
        <begin position="145"/>
        <end position="170"/>
    </location>
</feature>
<keyword evidence="3" id="KW-1185">Reference proteome</keyword>
<sequence>MRLAQTQNKLRAALDTNLINLDAESTYPHLESATSPTELSKIDKEIKSPKWRHPSLPVPRLRLTIDIAAPRLLFPDRLWHQVSDRSSLGSSSSAGVVPPPPMPFGSTDTFDFINCGGVTCLLCDFGRFRLFNWGYLNETNQELMGTNGPSLSKKNATQKSSRKASFPPNRFYEGKNQTGLVSSRFSALYLNANIIKRTLIHS</sequence>
<feature type="compositionally biased region" description="Polar residues" evidence="1">
    <location>
        <begin position="145"/>
        <end position="159"/>
    </location>
</feature>
<protein>
    <submittedName>
        <fullName evidence="2">Uncharacterized protein</fullName>
    </submittedName>
</protein>